<dbReference type="InterPro" id="IPR055768">
    <property type="entry name" value="DUF7344"/>
</dbReference>
<sequence>MGDDLEETNRRERRPVFERTERLADDSFYRALASSERRRVLYLLLDKEQYTIERLATALTGWDATDSETMRTPADYEQRRIRLVHADLPFLVEADLIRYDVTRGTVHLESLDPVVRDLIEASIETERRQRG</sequence>
<organism evidence="2 3">
    <name type="scientific">Natronorubrum sediminis</name>
    <dbReference type="NCBI Taxonomy" id="640943"/>
    <lineage>
        <taxon>Archaea</taxon>
        <taxon>Methanobacteriati</taxon>
        <taxon>Methanobacteriota</taxon>
        <taxon>Stenosarchaea group</taxon>
        <taxon>Halobacteria</taxon>
        <taxon>Halobacteriales</taxon>
        <taxon>Natrialbaceae</taxon>
        <taxon>Natronorubrum</taxon>
    </lineage>
</organism>
<name>A0A1H6G541_9EURY</name>
<evidence type="ECO:0000259" key="1">
    <source>
        <dbReference type="Pfam" id="PF24035"/>
    </source>
</evidence>
<dbReference type="Proteomes" id="UP000199112">
    <property type="component" value="Unassembled WGS sequence"/>
</dbReference>
<dbReference type="RefSeq" id="WP_217630539.1">
    <property type="nucleotide sequence ID" value="NZ_FNWL01000004.1"/>
</dbReference>
<dbReference type="AlphaFoldDB" id="A0A1H6G541"/>
<reference evidence="3" key="1">
    <citation type="submission" date="2016-10" db="EMBL/GenBank/DDBJ databases">
        <authorList>
            <person name="Varghese N."/>
            <person name="Submissions S."/>
        </authorList>
    </citation>
    <scope>NUCLEOTIDE SEQUENCE [LARGE SCALE GENOMIC DNA]</scope>
    <source>
        <strain evidence="3">CGMCC 1.8981</strain>
    </source>
</reference>
<gene>
    <name evidence="2" type="ORF">SAMN04487967_3349</name>
</gene>
<keyword evidence="3" id="KW-1185">Reference proteome</keyword>
<evidence type="ECO:0000313" key="2">
    <source>
        <dbReference type="EMBL" id="SEH17702.1"/>
    </source>
</evidence>
<dbReference type="Pfam" id="PF24035">
    <property type="entry name" value="DUF7344"/>
    <property type="match status" value="1"/>
</dbReference>
<accession>A0A1H6G541</accession>
<evidence type="ECO:0000313" key="3">
    <source>
        <dbReference type="Proteomes" id="UP000199112"/>
    </source>
</evidence>
<dbReference type="EMBL" id="FNWL01000004">
    <property type="protein sequence ID" value="SEH17702.1"/>
    <property type="molecule type" value="Genomic_DNA"/>
</dbReference>
<protein>
    <recommendedName>
        <fullName evidence="1">DUF7344 domain-containing protein</fullName>
    </recommendedName>
</protein>
<proteinExistence type="predicted"/>
<feature type="domain" description="DUF7344" evidence="1">
    <location>
        <begin position="30"/>
        <end position="106"/>
    </location>
</feature>
<dbReference type="OrthoDB" id="247722at2157"/>